<evidence type="ECO:0000313" key="2">
    <source>
        <dbReference type="EMBL" id="MBD3107516.1"/>
    </source>
</evidence>
<dbReference type="GO" id="GO:0016787">
    <property type="term" value="F:hydrolase activity"/>
    <property type="evidence" value="ECO:0007669"/>
    <property type="project" value="UniProtKB-KW"/>
</dbReference>
<dbReference type="Gene3D" id="3.40.50.1820">
    <property type="entry name" value="alpha/beta hydrolase"/>
    <property type="match status" value="1"/>
</dbReference>
<dbReference type="InterPro" id="IPR050228">
    <property type="entry name" value="Carboxylesterase_BioH"/>
</dbReference>
<dbReference type="EMBL" id="JACXSI010000007">
    <property type="protein sequence ID" value="MBD3107516.1"/>
    <property type="molecule type" value="Genomic_DNA"/>
</dbReference>
<evidence type="ECO:0000313" key="3">
    <source>
        <dbReference type="Proteomes" id="UP000602076"/>
    </source>
</evidence>
<name>A0A927CUW2_9BACI</name>
<dbReference type="Proteomes" id="UP000602076">
    <property type="component" value="Unassembled WGS sequence"/>
</dbReference>
<dbReference type="RefSeq" id="WP_190997064.1">
    <property type="nucleotide sequence ID" value="NZ_JACXSI010000007.1"/>
</dbReference>
<dbReference type="InterPro" id="IPR022742">
    <property type="entry name" value="Hydrolase_4"/>
</dbReference>
<dbReference type="Pfam" id="PF12146">
    <property type="entry name" value="Hydrolase_4"/>
    <property type="match status" value="1"/>
</dbReference>
<comment type="caution">
    <text evidence="2">The sequence shown here is derived from an EMBL/GenBank/DDBJ whole genome shotgun (WGS) entry which is preliminary data.</text>
</comment>
<sequence>MIYVVVIVLAVIVLFLRHYIIRYIFTPTKRFGQKVPAIPYEDIEIKSRSGTIRGWLIKNEGSKGCFLLVHGWGSNKSAMVQYSETLYEKGYTIILIDVFGHGASDSIQKQISIETFVNSIQITIDFAEAHAEIGGNGIYVLGHSMGGLAASIVNATDARLRGLITDSIPTSLANISQSMAGKVKVPYVPFGWLFVSWMFLRAGVFLKTRREWQLEKIFMNQQSPAIAFFSVPDEKVPIVNADVLEHRSNFKRIIKVSTKGHNNCVQDERFWINVFRFIEIVERKALK</sequence>
<dbReference type="PANTHER" id="PTHR43194">
    <property type="entry name" value="HYDROLASE ALPHA/BETA FOLD FAMILY"/>
    <property type="match status" value="1"/>
</dbReference>
<proteinExistence type="predicted"/>
<dbReference type="PANTHER" id="PTHR43194:SF2">
    <property type="entry name" value="PEROXISOMAL MEMBRANE PROTEIN LPX1"/>
    <property type="match status" value="1"/>
</dbReference>
<evidence type="ECO:0000259" key="1">
    <source>
        <dbReference type="Pfam" id="PF12146"/>
    </source>
</evidence>
<protein>
    <submittedName>
        <fullName evidence="2">Alpha/beta hydrolase</fullName>
    </submittedName>
</protein>
<feature type="domain" description="Serine aminopeptidase S33" evidence="1">
    <location>
        <begin position="63"/>
        <end position="165"/>
    </location>
</feature>
<keyword evidence="2" id="KW-0378">Hydrolase</keyword>
<dbReference type="InterPro" id="IPR029058">
    <property type="entry name" value="AB_hydrolase_fold"/>
</dbReference>
<organism evidence="2 3">
    <name type="scientific">Peribacillus faecalis</name>
    <dbReference type="NCBI Taxonomy" id="2772559"/>
    <lineage>
        <taxon>Bacteria</taxon>
        <taxon>Bacillati</taxon>
        <taxon>Bacillota</taxon>
        <taxon>Bacilli</taxon>
        <taxon>Bacillales</taxon>
        <taxon>Bacillaceae</taxon>
        <taxon>Peribacillus</taxon>
    </lineage>
</organism>
<reference evidence="2" key="1">
    <citation type="submission" date="2020-09" db="EMBL/GenBank/DDBJ databases">
        <title>Bacillus faecalis sp. nov., a moderately halophilic bacterium isolated from cow faeces.</title>
        <authorList>
            <person name="Jiang L."/>
            <person name="Lee J."/>
        </authorList>
    </citation>
    <scope>NUCLEOTIDE SEQUENCE</scope>
    <source>
        <strain evidence="2">AGMB 02131</strain>
    </source>
</reference>
<gene>
    <name evidence="2" type="ORF">IEO70_03985</name>
</gene>
<dbReference type="SUPFAM" id="SSF53474">
    <property type="entry name" value="alpha/beta-Hydrolases"/>
    <property type="match status" value="1"/>
</dbReference>
<dbReference type="AlphaFoldDB" id="A0A927CUW2"/>
<accession>A0A927CUW2</accession>
<keyword evidence="3" id="KW-1185">Reference proteome</keyword>